<keyword evidence="9" id="KW-1185">Reference proteome</keyword>
<dbReference type="EMBL" id="WVUK01000063">
    <property type="protein sequence ID" value="KAF7489969.1"/>
    <property type="molecule type" value="Genomic_DNA"/>
</dbReference>
<comment type="subcellular location">
    <subcellularLocation>
        <location evidence="1">Cell projection</location>
        <location evidence="1">Cilium</location>
    </subcellularLocation>
</comment>
<evidence type="ECO:0000313" key="7">
    <source>
        <dbReference type="EMBL" id="KAF7489969.1"/>
    </source>
</evidence>
<dbReference type="SUPFAM" id="SSF50978">
    <property type="entry name" value="WD40 repeat-like"/>
    <property type="match status" value="2"/>
</dbReference>
<organism evidence="7">
    <name type="scientific">Sarcoptes scabiei</name>
    <name type="common">Itch mite</name>
    <name type="synonym">Acarus scabiei</name>
    <dbReference type="NCBI Taxonomy" id="52283"/>
    <lineage>
        <taxon>Eukaryota</taxon>
        <taxon>Metazoa</taxon>
        <taxon>Ecdysozoa</taxon>
        <taxon>Arthropoda</taxon>
        <taxon>Chelicerata</taxon>
        <taxon>Arachnida</taxon>
        <taxon>Acari</taxon>
        <taxon>Acariformes</taxon>
        <taxon>Sarcoptiformes</taxon>
        <taxon>Astigmata</taxon>
        <taxon>Psoroptidia</taxon>
        <taxon>Sarcoptoidea</taxon>
        <taxon>Sarcoptidae</taxon>
        <taxon>Sarcoptinae</taxon>
        <taxon>Sarcoptes</taxon>
    </lineage>
</organism>
<dbReference type="InterPro" id="IPR056456">
    <property type="entry name" value="Beta-prop_IFT80_2nd"/>
</dbReference>
<dbReference type="PANTHER" id="PTHR24098">
    <property type="entry name" value="OUTER SEGMENT 5"/>
    <property type="match status" value="1"/>
</dbReference>
<evidence type="ECO:0000259" key="5">
    <source>
        <dbReference type="Pfam" id="PF23335"/>
    </source>
</evidence>
<dbReference type="InterPro" id="IPR056157">
    <property type="entry name" value="TPR_IFT80_172_dom"/>
</dbReference>
<dbReference type="InterPro" id="IPR036322">
    <property type="entry name" value="WD40_repeat_dom_sf"/>
</dbReference>
<dbReference type="Gene3D" id="2.130.10.10">
    <property type="entry name" value="YVTN repeat-like/Quinoprotein amine dehydrogenase"/>
    <property type="match status" value="2"/>
</dbReference>
<dbReference type="InterPro" id="IPR001680">
    <property type="entry name" value="WD40_rpt"/>
</dbReference>
<dbReference type="GO" id="GO:0005929">
    <property type="term" value="C:cilium"/>
    <property type="evidence" value="ECO:0007669"/>
    <property type="project" value="UniProtKB-SubCell"/>
</dbReference>
<evidence type="ECO:0000313" key="8">
    <source>
        <dbReference type="EnsemblMetazoa" id="KAF7489969.1"/>
    </source>
</evidence>
<feature type="repeat" description="WD" evidence="4">
    <location>
        <begin position="203"/>
        <end position="235"/>
    </location>
</feature>
<accession>A0A834R318</accession>
<dbReference type="InterPro" id="IPR015943">
    <property type="entry name" value="WD40/YVTN_repeat-like_dom_sf"/>
</dbReference>
<dbReference type="PANTHER" id="PTHR24098:SF0">
    <property type="entry name" value="OUTER SEGMENT 5"/>
    <property type="match status" value="1"/>
</dbReference>
<dbReference type="AlphaFoldDB" id="A0A834R318"/>
<dbReference type="PROSITE" id="PS50294">
    <property type="entry name" value="WD_REPEATS_REGION"/>
    <property type="match status" value="2"/>
</dbReference>
<protein>
    <submittedName>
        <fullName evidence="7">Intraflagellar transport protein 80 -like protein</fullName>
    </submittedName>
</protein>
<dbReference type="GO" id="GO:0060271">
    <property type="term" value="P:cilium assembly"/>
    <property type="evidence" value="ECO:0007669"/>
    <property type="project" value="TreeGrafter"/>
</dbReference>
<dbReference type="OrthoDB" id="408728at2759"/>
<dbReference type="GO" id="GO:0030992">
    <property type="term" value="C:intraciliary transport particle B"/>
    <property type="evidence" value="ECO:0007669"/>
    <property type="project" value="TreeGrafter"/>
</dbReference>
<dbReference type="EnsemblMetazoa" id="SSS_3185s_mrna">
    <property type="protein sequence ID" value="KAF7489969.1"/>
    <property type="gene ID" value="SSS_3185"/>
</dbReference>
<dbReference type="Pfam" id="PF23387">
    <property type="entry name" value="TPR_IFT80_172"/>
    <property type="match status" value="1"/>
</dbReference>
<dbReference type="Gene3D" id="1.25.40.470">
    <property type="match status" value="1"/>
</dbReference>
<feature type="domain" description="IFT80/172/WDR35 TPR" evidence="6">
    <location>
        <begin position="656"/>
        <end position="752"/>
    </location>
</feature>
<proteinExistence type="predicted"/>
<reference evidence="8" key="3">
    <citation type="submission" date="2022-06" db="UniProtKB">
        <authorList>
            <consortium name="EnsemblMetazoa"/>
        </authorList>
    </citation>
    <scope>IDENTIFICATION</scope>
</reference>
<keyword evidence="3" id="KW-0966">Cell projection</keyword>
<dbReference type="Pfam" id="PF23335">
    <property type="entry name" value="Beta-prop_IFT80_2nd"/>
    <property type="match status" value="1"/>
</dbReference>
<evidence type="ECO:0000259" key="6">
    <source>
        <dbReference type="Pfam" id="PF23387"/>
    </source>
</evidence>
<evidence type="ECO:0000256" key="2">
    <source>
        <dbReference type="ARBA" id="ARBA00023069"/>
    </source>
</evidence>
<dbReference type="PROSITE" id="PS50082">
    <property type="entry name" value="WD_REPEATS_2"/>
    <property type="match status" value="2"/>
</dbReference>
<reference evidence="9" key="1">
    <citation type="journal article" date="2020" name="PLoS Negl. Trop. Dis.">
        <title>High-quality nuclear genome for Sarcoptes scabiei-A critical resource for a neglected parasite.</title>
        <authorList>
            <person name="Korhonen P.K."/>
            <person name="Gasser R.B."/>
            <person name="Ma G."/>
            <person name="Wang T."/>
            <person name="Stroehlein A.J."/>
            <person name="Young N.D."/>
            <person name="Ang C.S."/>
            <person name="Fernando D.D."/>
            <person name="Lu H.C."/>
            <person name="Taylor S."/>
            <person name="Reynolds S.L."/>
            <person name="Mofiz E."/>
            <person name="Najaraj S.H."/>
            <person name="Gowda H."/>
            <person name="Madugundu A."/>
            <person name="Renuse S."/>
            <person name="Holt D."/>
            <person name="Pandey A."/>
            <person name="Papenfuss A.T."/>
            <person name="Fischer K."/>
        </authorList>
    </citation>
    <scope>NUCLEOTIDE SEQUENCE [LARGE SCALE GENOMIC DNA]</scope>
</reference>
<evidence type="ECO:0000256" key="1">
    <source>
        <dbReference type="ARBA" id="ARBA00004138"/>
    </source>
</evidence>
<keyword evidence="4" id="KW-0853">WD repeat</keyword>
<dbReference type="SMART" id="SM00320">
    <property type="entry name" value="WD40"/>
    <property type="match status" value="5"/>
</dbReference>
<evidence type="ECO:0000313" key="9">
    <source>
        <dbReference type="Proteomes" id="UP000070412"/>
    </source>
</evidence>
<feature type="repeat" description="WD" evidence="4">
    <location>
        <begin position="120"/>
        <end position="152"/>
    </location>
</feature>
<dbReference type="Pfam" id="PF00400">
    <property type="entry name" value="WD40"/>
    <property type="match status" value="2"/>
</dbReference>
<evidence type="ECO:0000256" key="3">
    <source>
        <dbReference type="ARBA" id="ARBA00023273"/>
    </source>
</evidence>
<name>A0A834R318_SARSC</name>
<dbReference type="Proteomes" id="UP000070412">
    <property type="component" value="Unassembled WGS sequence"/>
</dbReference>
<evidence type="ECO:0000256" key="4">
    <source>
        <dbReference type="PROSITE-ProRule" id="PRU00221"/>
    </source>
</evidence>
<reference evidence="7" key="2">
    <citation type="submission" date="2020-01" db="EMBL/GenBank/DDBJ databases">
        <authorList>
            <person name="Korhonen P.K.K."/>
            <person name="Guangxu M.G."/>
            <person name="Wang T.W."/>
            <person name="Stroehlein A.J.S."/>
            <person name="Young N.D."/>
            <person name="Ang C.-S.A."/>
            <person name="Fernando D.W.F."/>
            <person name="Lu H.L."/>
            <person name="Taylor S.T."/>
            <person name="Ehtesham M.E.M."/>
            <person name="Najaraj S.H.N."/>
            <person name="Harsha G.H.G."/>
            <person name="Madugundu A.M."/>
            <person name="Renuse S.R."/>
            <person name="Holt D.H."/>
            <person name="Pandey A.P."/>
            <person name="Papenfuss A.P."/>
            <person name="Gasser R.B.G."/>
            <person name="Fischer K.F."/>
        </authorList>
    </citation>
    <scope>NUCLEOTIDE SEQUENCE</scope>
    <source>
        <strain evidence="7">SSS_KF_BRIS2020</strain>
    </source>
</reference>
<keyword evidence="2" id="KW-0969">Cilium</keyword>
<gene>
    <name evidence="7" type="ORF">SSS_3185</name>
</gene>
<feature type="domain" description="IFT80 second beta-propeller" evidence="5">
    <location>
        <begin position="319"/>
        <end position="615"/>
    </location>
</feature>
<keyword evidence="7" id="KW-0282">Flagellum</keyword>
<sequence>MRRKNLKKWGKNSQKYSYASSAIWLSNEIVATCGDDRKLFFWNTLAHHKPIKMIQLPTDSLPTSMHYNQPINCKTIDLIASVSQMKIEGNSSNQIAIGTAAGTFHLIPINWNGNKFDKTFEAHSKAIIMIRWSKDNSTLATCGEDGYVKIWSKIGMLRSNIAVSNVSPVYAISWSPDSNFLCYTNDCHLIVKPLTPHSKALEWIAHEGIIIGVVWSSVNNKIISIAEDRRVKIWDSSSRLIYISGIHPSPLTSADWSSDGELFAVCTFDSLQLHDQLGYCLSVEKLSLDGVSLVCWSSDSNQVCCVCTSGRVIFAHVLDRVLESEFWQASNISRRAIKMINLSNNLDEILECNDSILQFHLKFKHLIVVTKNQCSIYDVENLVMPHHFPLKSQDQVLMIEQSSKHFGLFNLNGLNIYSYEGKLIKTIKIPNLKQIQSLQSNYFSLNDTLLVYRDVIHHHNVHFIELDSVRFNQDSKQTNVCYQHHIEVIEIKLEFDPQRNKQGQLCAIIDRNFDLYIISWTSEGKFHSAKLSSAIKHIYWHNKFNLLACLNENKTLSICLYPNVAFLDSSLLQDVIIVISNQNISANCRITEFHQNRITLERQDKVKLYFSINPFIISLHKHYNNDRLDEAIRMCNFLEQSLNEIEPIDKNVRNSLWTTLAVMALESKQFKAAEIAYATINRIDKVFYLNKIKELPSKDLIVIEMDLLCGKFELAEQSFIQKGYVLRAIHLNLQLHNWQRALELAQKYNNRFEPITVANNIDSNEMRADSNEEDFPSEIKVDLIHLVVSCRNHSNKLRKLDENIEEFRNFNNSLDFIADWNLIDQILSKDYFVYKSI</sequence>